<dbReference type="EnsemblPlants" id="AET5Gv20977700.2">
    <property type="protein sequence ID" value="AET5Gv20977700.2"/>
    <property type="gene ID" value="AET5Gv20977700"/>
</dbReference>
<name>A0A453LZ36_AEGTS</name>
<reference evidence="1" key="5">
    <citation type="journal article" date="2021" name="G3 (Bethesda)">
        <title>Aegilops tauschii genome assembly Aet v5.0 features greater sequence contiguity and improved annotation.</title>
        <authorList>
            <person name="Wang L."/>
            <person name="Zhu T."/>
            <person name="Rodriguez J.C."/>
            <person name="Deal K.R."/>
            <person name="Dubcovsky J."/>
            <person name="McGuire P.E."/>
            <person name="Lux T."/>
            <person name="Spannagl M."/>
            <person name="Mayer K.F.X."/>
            <person name="Baldrich P."/>
            <person name="Meyers B.C."/>
            <person name="Huo N."/>
            <person name="Gu Y.Q."/>
            <person name="Zhou H."/>
            <person name="Devos K.M."/>
            <person name="Bennetzen J.L."/>
            <person name="Unver T."/>
            <person name="Budak H."/>
            <person name="Gulick P.J."/>
            <person name="Galiba G."/>
            <person name="Kalapos B."/>
            <person name="Nelson D.R."/>
            <person name="Li P."/>
            <person name="You F.M."/>
            <person name="Luo M.C."/>
            <person name="Dvorak J."/>
        </authorList>
    </citation>
    <scope>NUCLEOTIDE SEQUENCE [LARGE SCALE GENOMIC DNA]</scope>
    <source>
        <strain evidence="1">cv. AL8/78</strain>
    </source>
</reference>
<dbReference type="AlphaFoldDB" id="A0A453LZ36"/>
<evidence type="ECO:0000313" key="1">
    <source>
        <dbReference type="EnsemblPlants" id="AET5Gv20977700.2"/>
    </source>
</evidence>
<reference evidence="1" key="4">
    <citation type="submission" date="2019-03" db="UniProtKB">
        <authorList>
            <consortium name="EnsemblPlants"/>
        </authorList>
    </citation>
    <scope>IDENTIFICATION</scope>
</reference>
<sequence>LLLVRPTFPLLRSCQFTHHLHGIHSFICLLIHANLCMNQVKVVAWPQRTNLLTQASLVHMVWWFPRKGGLNYWFGICMNK</sequence>
<organism evidence="1 2">
    <name type="scientific">Aegilops tauschii subsp. strangulata</name>
    <name type="common">Goatgrass</name>
    <dbReference type="NCBI Taxonomy" id="200361"/>
    <lineage>
        <taxon>Eukaryota</taxon>
        <taxon>Viridiplantae</taxon>
        <taxon>Streptophyta</taxon>
        <taxon>Embryophyta</taxon>
        <taxon>Tracheophyta</taxon>
        <taxon>Spermatophyta</taxon>
        <taxon>Magnoliopsida</taxon>
        <taxon>Liliopsida</taxon>
        <taxon>Poales</taxon>
        <taxon>Poaceae</taxon>
        <taxon>BOP clade</taxon>
        <taxon>Pooideae</taxon>
        <taxon>Triticodae</taxon>
        <taxon>Triticeae</taxon>
        <taxon>Triticinae</taxon>
        <taxon>Aegilops</taxon>
    </lineage>
</organism>
<dbReference type="Gramene" id="AET5Gv20977700.2">
    <property type="protein sequence ID" value="AET5Gv20977700.2"/>
    <property type="gene ID" value="AET5Gv20977700"/>
</dbReference>
<evidence type="ECO:0000313" key="2">
    <source>
        <dbReference type="Proteomes" id="UP000015105"/>
    </source>
</evidence>
<proteinExistence type="predicted"/>
<reference evidence="1" key="3">
    <citation type="journal article" date="2017" name="Nature">
        <title>Genome sequence of the progenitor of the wheat D genome Aegilops tauschii.</title>
        <authorList>
            <person name="Luo M.C."/>
            <person name="Gu Y.Q."/>
            <person name="Puiu D."/>
            <person name="Wang H."/>
            <person name="Twardziok S.O."/>
            <person name="Deal K.R."/>
            <person name="Huo N."/>
            <person name="Zhu T."/>
            <person name="Wang L."/>
            <person name="Wang Y."/>
            <person name="McGuire P.E."/>
            <person name="Liu S."/>
            <person name="Long H."/>
            <person name="Ramasamy R.K."/>
            <person name="Rodriguez J.C."/>
            <person name="Van S.L."/>
            <person name="Yuan L."/>
            <person name="Wang Z."/>
            <person name="Xia Z."/>
            <person name="Xiao L."/>
            <person name="Anderson O.D."/>
            <person name="Ouyang S."/>
            <person name="Liang Y."/>
            <person name="Zimin A.V."/>
            <person name="Pertea G."/>
            <person name="Qi P."/>
            <person name="Bennetzen J.L."/>
            <person name="Dai X."/>
            <person name="Dawson M.W."/>
            <person name="Muller H.G."/>
            <person name="Kugler K."/>
            <person name="Rivarola-Duarte L."/>
            <person name="Spannagl M."/>
            <person name="Mayer K.F.X."/>
            <person name="Lu F.H."/>
            <person name="Bevan M.W."/>
            <person name="Leroy P."/>
            <person name="Li P."/>
            <person name="You F.M."/>
            <person name="Sun Q."/>
            <person name="Liu Z."/>
            <person name="Lyons E."/>
            <person name="Wicker T."/>
            <person name="Salzberg S.L."/>
            <person name="Devos K.M."/>
            <person name="Dvorak J."/>
        </authorList>
    </citation>
    <scope>NUCLEOTIDE SEQUENCE [LARGE SCALE GENOMIC DNA]</scope>
    <source>
        <strain evidence="1">cv. AL8/78</strain>
    </source>
</reference>
<dbReference type="Proteomes" id="UP000015105">
    <property type="component" value="Chromosome 5D"/>
</dbReference>
<protein>
    <submittedName>
        <fullName evidence="1">Uncharacterized protein</fullName>
    </submittedName>
</protein>
<reference evidence="2" key="1">
    <citation type="journal article" date="2014" name="Science">
        <title>Ancient hybridizations among the ancestral genomes of bread wheat.</title>
        <authorList>
            <consortium name="International Wheat Genome Sequencing Consortium,"/>
            <person name="Marcussen T."/>
            <person name="Sandve S.R."/>
            <person name="Heier L."/>
            <person name="Spannagl M."/>
            <person name="Pfeifer M."/>
            <person name="Jakobsen K.S."/>
            <person name="Wulff B.B."/>
            <person name="Steuernagel B."/>
            <person name="Mayer K.F."/>
            <person name="Olsen O.A."/>
        </authorList>
    </citation>
    <scope>NUCLEOTIDE SEQUENCE [LARGE SCALE GENOMIC DNA]</scope>
    <source>
        <strain evidence="2">cv. AL8/78</strain>
    </source>
</reference>
<accession>A0A453LZ36</accession>
<keyword evidence="2" id="KW-1185">Reference proteome</keyword>
<reference evidence="2" key="2">
    <citation type="journal article" date="2017" name="Nat. Plants">
        <title>The Aegilops tauschii genome reveals multiple impacts of transposons.</title>
        <authorList>
            <person name="Zhao G."/>
            <person name="Zou C."/>
            <person name="Li K."/>
            <person name="Wang K."/>
            <person name="Li T."/>
            <person name="Gao L."/>
            <person name="Zhang X."/>
            <person name="Wang H."/>
            <person name="Yang Z."/>
            <person name="Liu X."/>
            <person name="Jiang W."/>
            <person name="Mao L."/>
            <person name="Kong X."/>
            <person name="Jiao Y."/>
            <person name="Jia J."/>
        </authorList>
    </citation>
    <scope>NUCLEOTIDE SEQUENCE [LARGE SCALE GENOMIC DNA]</scope>
    <source>
        <strain evidence="2">cv. AL8/78</strain>
    </source>
</reference>